<dbReference type="RefSeq" id="WP_043985325.1">
    <property type="nucleotide sequence ID" value="NZ_JXST01000009.1"/>
</dbReference>
<evidence type="ECO:0000313" key="2">
    <source>
        <dbReference type="Proteomes" id="UP000032221"/>
    </source>
</evidence>
<proteinExistence type="predicted"/>
<dbReference type="Proteomes" id="UP000032221">
    <property type="component" value="Unassembled WGS sequence"/>
</dbReference>
<comment type="caution">
    <text evidence="1">The sequence shown here is derived from an EMBL/GenBank/DDBJ whole genome shotgun (WGS) entry which is preliminary data.</text>
</comment>
<dbReference type="EMBL" id="JXST01000009">
    <property type="protein sequence ID" value="KIU17411.1"/>
    <property type="molecule type" value="Genomic_DNA"/>
</dbReference>
<dbReference type="OrthoDB" id="4632224at2"/>
<sequence>MRTATNKLLCDTTIAPDGGFIVIEDAGAKEISGARALVTTEIDCEAATVQRALWVQTMTAHECDVVGRGIRVRVLSGSDTGGLGVRAFDGQLNIASGLLAIGDRRNPDRQLLVGPTGVVGVSVFVGNEVDAICFDDPGVTYPPSGPSEMTLLLRGDAWHTYTLRNTVARWGRLSR</sequence>
<protein>
    <submittedName>
        <fullName evidence="1">Uncharacterized protein</fullName>
    </submittedName>
</protein>
<accession>A0A0D1LN63</accession>
<gene>
    <name evidence="1" type="ORF">TL10_08745</name>
</gene>
<organism evidence="1 2">
    <name type="scientific">Mycolicibacterium llatzerense</name>
    <dbReference type="NCBI Taxonomy" id="280871"/>
    <lineage>
        <taxon>Bacteria</taxon>
        <taxon>Bacillati</taxon>
        <taxon>Actinomycetota</taxon>
        <taxon>Actinomycetes</taxon>
        <taxon>Mycobacteriales</taxon>
        <taxon>Mycobacteriaceae</taxon>
        <taxon>Mycolicibacterium</taxon>
    </lineage>
</organism>
<reference evidence="1 2" key="1">
    <citation type="submission" date="2015-01" db="EMBL/GenBank/DDBJ databases">
        <title>Genome sequence of Mycobacterium llatzerense and Mycobacterium immunogenum recovered from brain abscess.</title>
        <authorList>
            <person name="Greninger A.L."/>
            <person name="Langelier C."/>
            <person name="Cunningham G."/>
            <person name="Chiu C.Y."/>
            <person name="Miller S."/>
        </authorList>
    </citation>
    <scope>NUCLEOTIDE SEQUENCE [LARGE SCALE GENOMIC DNA]</scope>
    <source>
        <strain evidence="1 2">CLUC14</strain>
    </source>
</reference>
<evidence type="ECO:0000313" key="1">
    <source>
        <dbReference type="EMBL" id="KIU17411.1"/>
    </source>
</evidence>
<name>A0A0D1LN63_9MYCO</name>
<dbReference type="PATRIC" id="fig|280871.6.peg.1812"/>
<keyword evidence="2" id="KW-1185">Reference proteome</keyword>
<dbReference type="AlphaFoldDB" id="A0A0D1LN63"/>